<dbReference type="InterPro" id="IPR001315">
    <property type="entry name" value="CARD"/>
</dbReference>
<dbReference type="AlphaFoldDB" id="A0AA88YCA3"/>
<dbReference type="CDD" id="cd01671">
    <property type="entry name" value="CARD"/>
    <property type="match status" value="1"/>
</dbReference>
<evidence type="ECO:0000259" key="1">
    <source>
        <dbReference type="PROSITE" id="PS50209"/>
    </source>
</evidence>
<reference evidence="3" key="1">
    <citation type="submission" date="2019-08" db="EMBL/GenBank/DDBJ databases">
        <title>The improved chromosome-level genome for the pearl oyster Pinctada fucata martensii using PacBio sequencing and Hi-C.</title>
        <authorList>
            <person name="Zheng Z."/>
        </authorList>
    </citation>
    <scope>NUCLEOTIDE SEQUENCE</scope>
    <source>
        <strain evidence="3">ZZ-2019</strain>
        <tissue evidence="3">Adductor muscle</tissue>
    </source>
</reference>
<dbReference type="InterPro" id="IPR011029">
    <property type="entry name" value="DEATH-like_dom_sf"/>
</dbReference>
<gene>
    <name evidence="2" type="ORF">FSP39_002431</name>
    <name evidence="3" type="ORF">FSP39_010758</name>
    <name evidence="4" type="ORF">FSP39_016461</name>
</gene>
<evidence type="ECO:0000313" key="2">
    <source>
        <dbReference type="EMBL" id="KAK3101290.1"/>
    </source>
</evidence>
<evidence type="ECO:0000313" key="3">
    <source>
        <dbReference type="EMBL" id="KAK3102355.1"/>
    </source>
</evidence>
<sequence>MEDRHKEALRKSWTFLMENITPDELVDYLYANEVFTDYMKEEIDIKGTRREKISCMLTTILKRGPHAFQKLMDGLRACSMEFIADKVESYL</sequence>
<feature type="domain" description="CARD" evidence="1">
    <location>
        <begin position="1"/>
        <end position="90"/>
    </location>
</feature>
<keyword evidence="5" id="KW-1185">Reference proteome</keyword>
<dbReference type="GO" id="GO:0042981">
    <property type="term" value="P:regulation of apoptotic process"/>
    <property type="evidence" value="ECO:0007669"/>
    <property type="project" value="InterPro"/>
</dbReference>
<dbReference type="EMBL" id="VSWD01000005">
    <property type="protein sequence ID" value="KAK3101290.1"/>
    <property type="molecule type" value="Genomic_DNA"/>
</dbReference>
<name>A0AA88YCA3_PINIB</name>
<dbReference type="Pfam" id="PF00619">
    <property type="entry name" value="CARD"/>
    <property type="match status" value="1"/>
</dbReference>
<comment type="caution">
    <text evidence="3">The sequence shown here is derived from an EMBL/GenBank/DDBJ whole genome shotgun (WGS) entry which is preliminary data.</text>
</comment>
<dbReference type="PROSITE" id="PS50209">
    <property type="entry name" value="CARD"/>
    <property type="match status" value="1"/>
</dbReference>
<dbReference type="GO" id="GO:0070513">
    <property type="term" value="F:death domain binding"/>
    <property type="evidence" value="ECO:0007669"/>
    <property type="project" value="InterPro"/>
</dbReference>
<proteinExistence type="predicted"/>
<dbReference type="SMART" id="SM00114">
    <property type="entry name" value="CARD"/>
    <property type="match status" value="1"/>
</dbReference>
<accession>A0AA88YCA3</accession>
<dbReference type="PANTHER" id="PTHR15034:SF5">
    <property type="entry name" value="DEATH DOMAIN-CONTAINING PROTEIN CRADD"/>
    <property type="match status" value="1"/>
</dbReference>
<dbReference type="EMBL" id="VSWD01000005">
    <property type="protein sequence ID" value="KAK3103105.1"/>
    <property type="molecule type" value="Genomic_DNA"/>
</dbReference>
<dbReference type="EMBL" id="VSWD01000005">
    <property type="protein sequence ID" value="KAK3102355.1"/>
    <property type="molecule type" value="Genomic_DNA"/>
</dbReference>
<dbReference type="InterPro" id="IPR037939">
    <property type="entry name" value="CRADD"/>
</dbReference>
<organism evidence="3 5">
    <name type="scientific">Pinctada imbricata</name>
    <name type="common">Atlantic pearl-oyster</name>
    <name type="synonym">Pinctada martensii</name>
    <dbReference type="NCBI Taxonomy" id="66713"/>
    <lineage>
        <taxon>Eukaryota</taxon>
        <taxon>Metazoa</taxon>
        <taxon>Spiralia</taxon>
        <taxon>Lophotrochozoa</taxon>
        <taxon>Mollusca</taxon>
        <taxon>Bivalvia</taxon>
        <taxon>Autobranchia</taxon>
        <taxon>Pteriomorphia</taxon>
        <taxon>Pterioida</taxon>
        <taxon>Pterioidea</taxon>
        <taxon>Pteriidae</taxon>
        <taxon>Pinctada</taxon>
    </lineage>
</organism>
<dbReference type="PANTHER" id="PTHR15034">
    <property type="entry name" value="DEATH DOMAIN-CONTAINING PROTEIN CRADD"/>
    <property type="match status" value="1"/>
</dbReference>
<dbReference type="GO" id="GO:0002020">
    <property type="term" value="F:protease binding"/>
    <property type="evidence" value="ECO:0007669"/>
    <property type="project" value="InterPro"/>
</dbReference>
<protein>
    <recommendedName>
        <fullName evidence="1">CARD domain-containing protein</fullName>
    </recommendedName>
</protein>
<dbReference type="SUPFAM" id="SSF47986">
    <property type="entry name" value="DEATH domain"/>
    <property type="match status" value="1"/>
</dbReference>
<dbReference type="Proteomes" id="UP001186944">
    <property type="component" value="Unassembled WGS sequence"/>
</dbReference>
<evidence type="ECO:0000313" key="5">
    <source>
        <dbReference type="Proteomes" id="UP001186944"/>
    </source>
</evidence>
<evidence type="ECO:0000313" key="4">
    <source>
        <dbReference type="EMBL" id="KAK3103105.1"/>
    </source>
</evidence>
<dbReference type="Gene3D" id="1.10.533.10">
    <property type="entry name" value="Death Domain, Fas"/>
    <property type="match status" value="1"/>
</dbReference>